<keyword evidence="16" id="KW-0255">Endonuclease</keyword>
<evidence type="ECO:0000256" key="26">
    <source>
        <dbReference type="ARBA" id="ARBA00023113"/>
    </source>
</evidence>
<keyword evidence="9" id="KW-0808">Transferase</keyword>
<evidence type="ECO:0000256" key="31">
    <source>
        <dbReference type="ARBA" id="ARBA00025590"/>
    </source>
</evidence>
<reference evidence="40" key="1">
    <citation type="journal article" date="2017" name="Parasit. Vectors">
        <title>Sialotranscriptomics of Rhipicephalus zambeziensis reveals intricate expression profiles of secretory proteins and suggests tight temporal transcriptional regulation during blood-feeding.</title>
        <authorList>
            <person name="de Castro M.H."/>
            <person name="de Klerk D."/>
            <person name="Pienaar R."/>
            <person name="Rees D.J.G."/>
            <person name="Mans B.J."/>
        </authorList>
    </citation>
    <scope>NUCLEOTIDE SEQUENCE</scope>
    <source>
        <tissue evidence="40">Salivary glands</tissue>
    </source>
</reference>
<evidence type="ECO:0000256" key="32">
    <source>
        <dbReference type="ARBA" id="ARBA00025615"/>
    </source>
</evidence>
<dbReference type="InterPro" id="IPR041588">
    <property type="entry name" value="Integrase_H2C2"/>
</dbReference>
<evidence type="ECO:0000256" key="21">
    <source>
        <dbReference type="ARBA" id="ARBA00022842"/>
    </source>
</evidence>
<keyword evidence="13" id="KW-0547">Nucleotide-binding</keyword>
<dbReference type="GO" id="GO:0003723">
    <property type="term" value="F:RNA binding"/>
    <property type="evidence" value="ECO:0007669"/>
    <property type="project" value="UniProtKB-KW"/>
</dbReference>
<organism evidence="40">
    <name type="scientific">Rhipicephalus zambeziensis</name>
    <dbReference type="NCBI Taxonomy" id="60191"/>
    <lineage>
        <taxon>Eukaryota</taxon>
        <taxon>Metazoa</taxon>
        <taxon>Ecdysozoa</taxon>
        <taxon>Arthropoda</taxon>
        <taxon>Chelicerata</taxon>
        <taxon>Arachnida</taxon>
        <taxon>Acari</taxon>
        <taxon>Parasitiformes</taxon>
        <taxon>Ixodida</taxon>
        <taxon>Ixodoidea</taxon>
        <taxon>Ixodidae</taxon>
        <taxon>Rhipicephalinae</taxon>
        <taxon>Rhipicephalus</taxon>
        <taxon>Rhipicephalus</taxon>
    </lineage>
</organism>
<comment type="function">
    <text evidence="2">The aspartyl protease (PR) mediates the proteolytic cleavages of the Gag and Gag-Pol polyproteins after assembly of the VLP.</text>
</comment>
<keyword evidence="20" id="KW-0067">ATP-binding</keyword>
<evidence type="ECO:0000256" key="2">
    <source>
        <dbReference type="ARBA" id="ARBA00002180"/>
    </source>
</evidence>
<dbReference type="GO" id="GO:0015074">
    <property type="term" value="P:DNA integration"/>
    <property type="evidence" value="ECO:0007669"/>
    <property type="project" value="UniProtKB-KW"/>
</dbReference>
<dbReference type="InterPro" id="IPR041373">
    <property type="entry name" value="RT_RNaseH"/>
</dbReference>
<keyword evidence="30" id="KW-0511">Multifunctional enzyme</keyword>
<keyword evidence="18" id="KW-0378">Hydrolase</keyword>
<comment type="function">
    <text evidence="32">Integrase (IN) targets the VLP to the nucleus, where a subparticle preintegration complex (PIC) containing at least integrase and the newly synthesized dsDNA copy of the retrotransposon must transit the nuclear membrane. Once in the nucleus, integrase performs the integration of the dsDNA into the host genome.</text>
</comment>
<dbReference type="InterPro" id="IPR001584">
    <property type="entry name" value="Integrase_cat-core"/>
</dbReference>
<keyword evidence="7" id="KW-1188">Viral release from host cell</keyword>
<dbReference type="GO" id="GO:0005737">
    <property type="term" value="C:cytoplasm"/>
    <property type="evidence" value="ECO:0007669"/>
    <property type="project" value="UniProtKB-SubCell"/>
</dbReference>
<evidence type="ECO:0000256" key="15">
    <source>
        <dbReference type="ARBA" id="ARBA00022758"/>
    </source>
</evidence>
<keyword evidence="23" id="KW-0229">DNA integration</keyword>
<proteinExistence type="predicted"/>
<keyword evidence="25" id="KW-0239">DNA-directed DNA polymerase</keyword>
<evidence type="ECO:0000256" key="27">
    <source>
        <dbReference type="ARBA" id="ARBA00023125"/>
    </source>
</evidence>
<evidence type="ECO:0000256" key="35">
    <source>
        <dbReference type="ARBA" id="ARBA00063849"/>
    </source>
</evidence>
<evidence type="ECO:0000256" key="19">
    <source>
        <dbReference type="ARBA" id="ARBA00022833"/>
    </source>
</evidence>
<comment type="function">
    <text evidence="34">Capsid protein (CA) is the structural component of the virus-like particle (VLP), forming the shell that encapsulates the genomic RNA-nucleocapsid complex.</text>
</comment>
<keyword evidence="11" id="KW-0540">Nuclease</keyword>
<comment type="catalytic activity">
    <reaction evidence="1">
        <text>Endonucleolytic cleavage to 5'-phosphomonoester.</text>
        <dbReference type="EC" id="3.1.26.4"/>
    </reaction>
</comment>
<comment type="subcellular location">
    <subcellularLocation>
        <location evidence="4">Cytoplasm</location>
    </subcellularLocation>
    <subcellularLocation>
        <location evidence="3">Nucleus</location>
    </subcellularLocation>
</comment>
<evidence type="ECO:0000313" key="40">
    <source>
        <dbReference type="EMBL" id="MAA22463.1"/>
    </source>
</evidence>
<dbReference type="GO" id="GO:0005524">
    <property type="term" value="F:ATP binding"/>
    <property type="evidence" value="ECO:0007669"/>
    <property type="project" value="UniProtKB-KW"/>
</dbReference>
<evidence type="ECO:0000256" key="7">
    <source>
        <dbReference type="ARBA" id="ARBA00022612"/>
    </source>
</evidence>
<dbReference type="SUPFAM" id="SSF50630">
    <property type="entry name" value="Acid proteases"/>
    <property type="match status" value="1"/>
</dbReference>
<keyword evidence="28" id="KW-0233">DNA recombination</keyword>
<keyword evidence="17" id="KW-0863">Zinc-finger</keyword>
<evidence type="ECO:0000256" key="29">
    <source>
        <dbReference type="ARBA" id="ARBA00023242"/>
    </source>
</evidence>
<evidence type="ECO:0000256" key="25">
    <source>
        <dbReference type="ARBA" id="ARBA00022932"/>
    </source>
</evidence>
<keyword evidence="27" id="KW-0238">DNA-binding</keyword>
<evidence type="ECO:0000256" key="4">
    <source>
        <dbReference type="ARBA" id="ARBA00004496"/>
    </source>
</evidence>
<evidence type="ECO:0000256" key="36">
    <source>
        <dbReference type="ARBA" id="ARBA00082890"/>
    </source>
</evidence>
<dbReference type="InterPro" id="IPR021109">
    <property type="entry name" value="Peptidase_aspartic_dom_sf"/>
</dbReference>
<dbReference type="SUPFAM" id="SSF53098">
    <property type="entry name" value="Ribonuclease H-like"/>
    <property type="match status" value="1"/>
</dbReference>
<dbReference type="GO" id="GO:0004523">
    <property type="term" value="F:RNA-DNA hybrid ribonuclease activity"/>
    <property type="evidence" value="ECO:0007669"/>
    <property type="project" value="UniProtKB-EC"/>
</dbReference>
<keyword evidence="26" id="KW-0917">Virion maturation</keyword>
<evidence type="ECO:0000256" key="5">
    <source>
        <dbReference type="ARBA" id="ARBA00012493"/>
    </source>
</evidence>
<evidence type="ECO:0000256" key="23">
    <source>
        <dbReference type="ARBA" id="ARBA00022908"/>
    </source>
</evidence>
<dbReference type="PANTHER" id="PTHR37984:SF5">
    <property type="entry name" value="PROTEIN NYNRIN-LIKE"/>
    <property type="match status" value="1"/>
</dbReference>
<keyword evidence="24 40" id="KW-0695">RNA-directed DNA polymerase</keyword>
<dbReference type="InterPro" id="IPR012337">
    <property type="entry name" value="RNaseH-like_sf"/>
</dbReference>
<dbReference type="EMBL" id="GFPF01011317">
    <property type="protein sequence ID" value="MAA22463.1"/>
    <property type="molecule type" value="Transcribed_RNA"/>
</dbReference>
<evidence type="ECO:0000256" key="33">
    <source>
        <dbReference type="ARBA" id="ARBA00055265"/>
    </source>
</evidence>
<evidence type="ECO:0000256" key="17">
    <source>
        <dbReference type="ARBA" id="ARBA00022771"/>
    </source>
</evidence>
<evidence type="ECO:0000256" key="20">
    <source>
        <dbReference type="ARBA" id="ARBA00022840"/>
    </source>
</evidence>
<sequence length="1176" mass="131409">MLPVRSNWSCQAAVLCAPQRECRTFGKLLRPAALNTGSVSQPTAIHARSMERCPVRADEEQQAGESVIVPSVCRIAQVQSPEPTMNVKALGIIVPALLDSGSGISLIGDALLEQCNAKKLKLRNVNVQLRMASNHVSNAEACVRLRISFNGKTKRQRFVCLPGLSVPMLLGRDFLADEGFTLDFPQRGYRLHGQSETTPFAEKADSMPVPENTEGVAAMYATLPPAVMKSLADFKGTNHQRNQLEAVLTPFSGMFTEHPGKTDVLVHRINTGDAQPWRCNPRPLSQHKRALLDRALDEMIDTGAVRPSESPWAFPVVLAPKKDGTARLCVDYRKLNAVTVRDSYPLPAISSITYALGNAKFFTTIDCSRGYLQIEVHPDDVAKTAFTCHRGLFEFVRMPFGLSNSPSSYQRMMDMVLGDAKFNYALWYLDDVTVFSRTFEEHLEHLHTVLQRMSAAGLTIHPGKLQLATNKINLLGFVVDNGVLKPNPDKLRAIADFPPPRNTKSLQRFLGMIAFYRDFIAQCADISRPLTQLLKKGAKWLWSSEQQTAFDMLLKAITCNASLQLPDLNKQFVLQTDASDYGLGAVLLQECAGALRPVAFASHTLTGAERNYSVTEKECLAIIFALKKFDMFLDGTEFVIQTDHQALSWLKRLPNPSGRLARWALTLQRYDYVIEYKKGSTNTVADALSRAPLSIETQVEPETVCVVTTQPETMQSRWGTLVTKQELFAAQQSDGLCRKVSEKLAARDPADTGSDEETDCYLLGEGGLLFRYFPQVDDGNVESPFRVVIPRKLRKSFIAYYHDSALAGHSSGQKTYEKLCRTVTWPGMKQDVLRYARSCSVCQKAKPRGGLPLGTMQSVESTSPWQIVACDVMGPFPMSPRRNQYLLVVTDHFTKWVELFPLRKLTSQNVWDCLLETFTRFGFPAQLITDNATYFTSKVFTDSCDALGIRHKRTSVYHPQANITERVNRNLKSMLVAHTERHKDWDLKLAEIAFATRTTVNRSTGFTPAQLNLGKEMSFPQDSALTCANASPRPYAKFAGDLRHRLTDAVQQARQHLDVSRMEQAGQYDKRRQNISFEVGDLVLKRTHPLSDASKGFAASLANRWDGPYKITQKSRLSYMLTDCLTNQVCGPIHVSDLKPFYARQDAAALDPDIPHQNLATQTPAPSSKWYNLRPR</sequence>
<evidence type="ECO:0000256" key="3">
    <source>
        <dbReference type="ARBA" id="ARBA00004123"/>
    </source>
</evidence>
<dbReference type="GO" id="GO:0042575">
    <property type="term" value="C:DNA polymerase complex"/>
    <property type="evidence" value="ECO:0007669"/>
    <property type="project" value="UniProtKB-ARBA"/>
</dbReference>
<dbReference type="PROSITE" id="PS50878">
    <property type="entry name" value="RT_POL"/>
    <property type="match status" value="1"/>
</dbReference>
<dbReference type="PANTHER" id="PTHR37984">
    <property type="entry name" value="PROTEIN CBG26694"/>
    <property type="match status" value="1"/>
</dbReference>
<dbReference type="GO" id="GO:0008270">
    <property type="term" value="F:zinc ion binding"/>
    <property type="evidence" value="ECO:0007669"/>
    <property type="project" value="UniProtKB-KW"/>
</dbReference>
<evidence type="ECO:0000259" key="38">
    <source>
        <dbReference type="PROSITE" id="PS50878"/>
    </source>
</evidence>
<dbReference type="SUPFAM" id="SSF56672">
    <property type="entry name" value="DNA/RNA polymerases"/>
    <property type="match status" value="1"/>
</dbReference>
<keyword evidence="14" id="KW-0064">Aspartyl protease</keyword>
<dbReference type="PROSITE" id="PS50994">
    <property type="entry name" value="INTEGRASE"/>
    <property type="match status" value="1"/>
</dbReference>
<dbReference type="GO" id="GO:0003887">
    <property type="term" value="F:DNA-directed DNA polymerase activity"/>
    <property type="evidence" value="ECO:0007669"/>
    <property type="project" value="UniProtKB-KW"/>
</dbReference>
<dbReference type="FunFam" id="3.30.70.270:FF:000026">
    <property type="entry name" value="Transposon Ty3-G Gag-Pol polyprotein"/>
    <property type="match status" value="1"/>
</dbReference>
<dbReference type="Pfam" id="PF00078">
    <property type="entry name" value="RVT_1"/>
    <property type="match status" value="1"/>
</dbReference>
<keyword evidence="15" id="KW-0688">Ribosomal frameshifting</keyword>
<dbReference type="EC" id="2.7.7.49" evidence="5"/>
<dbReference type="Pfam" id="PF00665">
    <property type="entry name" value="rve"/>
    <property type="match status" value="1"/>
</dbReference>
<dbReference type="InterPro" id="IPR000477">
    <property type="entry name" value="RT_dom"/>
</dbReference>
<evidence type="ECO:0000256" key="30">
    <source>
        <dbReference type="ARBA" id="ARBA00023268"/>
    </source>
</evidence>
<dbReference type="FunFam" id="3.30.420.10:FF:000032">
    <property type="entry name" value="Retrovirus-related Pol polyprotein from transposon 297-like Protein"/>
    <property type="match status" value="1"/>
</dbReference>
<dbReference type="GO" id="GO:0005634">
    <property type="term" value="C:nucleus"/>
    <property type="evidence" value="ECO:0007669"/>
    <property type="project" value="UniProtKB-SubCell"/>
</dbReference>
<feature type="domain" description="Reverse transcriptase" evidence="38">
    <location>
        <begin position="300"/>
        <end position="479"/>
    </location>
</feature>
<dbReference type="InterPro" id="IPR043128">
    <property type="entry name" value="Rev_trsase/Diguanyl_cyclase"/>
</dbReference>
<comment type="function">
    <text evidence="31">Reverse transcriptase/ribonuclease H (RT) is a multifunctional enzyme that catalyzes the conversion of the retro-elements RNA genome into dsDNA within the VLP. The enzyme displays a DNA polymerase activity that can copy either DNA or RNA templates, and a ribonuclease H (RNase H) activity that cleaves the RNA strand of RNA-DNA heteroduplexes during plus-strand synthesis and hydrolyzes RNA primers. The conversion leads to a linear dsDNA copy of the retrotransposon that includes long terminal repeats (LTRs) at both ends.</text>
</comment>
<dbReference type="GO" id="GO:0006508">
    <property type="term" value="P:proteolysis"/>
    <property type="evidence" value="ECO:0007669"/>
    <property type="project" value="UniProtKB-KW"/>
</dbReference>
<dbReference type="Gene3D" id="3.30.420.10">
    <property type="entry name" value="Ribonuclease H-like superfamily/Ribonuclease H"/>
    <property type="match status" value="1"/>
</dbReference>
<dbReference type="CDD" id="cd00303">
    <property type="entry name" value="retropepsin_like"/>
    <property type="match status" value="1"/>
</dbReference>
<evidence type="ECO:0000256" key="10">
    <source>
        <dbReference type="ARBA" id="ARBA00022695"/>
    </source>
</evidence>
<dbReference type="Gene3D" id="3.10.20.370">
    <property type="match status" value="1"/>
</dbReference>
<evidence type="ECO:0000256" key="37">
    <source>
        <dbReference type="SAM" id="MobiDB-lite"/>
    </source>
</evidence>
<dbReference type="FunFam" id="1.10.340.70:FF:000001">
    <property type="entry name" value="Retrovirus-related Pol polyprotein from transposon gypsy-like Protein"/>
    <property type="match status" value="1"/>
</dbReference>
<evidence type="ECO:0000256" key="18">
    <source>
        <dbReference type="ARBA" id="ARBA00022801"/>
    </source>
</evidence>
<dbReference type="GO" id="GO:0003964">
    <property type="term" value="F:RNA-directed DNA polymerase activity"/>
    <property type="evidence" value="ECO:0007669"/>
    <property type="project" value="UniProtKB-KW"/>
</dbReference>
<feature type="domain" description="Integrase catalytic" evidence="39">
    <location>
        <begin position="860"/>
        <end position="1016"/>
    </location>
</feature>
<evidence type="ECO:0000256" key="24">
    <source>
        <dbReference type="ARBA" id="ARBA00022918"/>
    </source>
</evidence>
<comment type="function">
    <text evidence="33">Nucleocapsid protein p11 (NC) forms the nucleocore that coats the retro-elements dimeric RNA. Binds these RNAs through its zinc fingers. Promotes primer tRNA(i)-Met annealing to the multipartite primer-binding site (PBS), dimerization of Ty3 RNA and initiation of reverse transcription.</text>
</comment>
<dbReference type="InterPro" id="IPR043502">
    <property type="entry name" value="DNA/RNA_pol_sf"/>
</dbReference>
<keyword evidence="6" id="KW-0963">Cytoplasm</keyword>
<dbReference type="FunFam" id="3.10.10.10:FF:000007">
    <property type="entry name" value="Retrovirus-related Pol polyprotein from transposon 17.6-like Protein"/>
    <property type="match status" value="1"/>
</dbReference>
<dbReference type="CDD" id="cd09274">
    <property type="entry name" value="RNase_HI_RT_Ty3"/>
    <property type="match status" value="1"/>
</dbReference>
<evidence type="ECO:0000256" key="34">
    <source>
        <dbReference type="ARBA" id="ARBA00055383"/>
    </source>
</evidence>
<protein>
    <recommendedName>
        <fullName evidence="5">RNA-directed DNA polymerase</fullName>
        <ecNumber evidence="5">2.7.7.49</ecNumber>
    </recommendedName>
    <alternativeName>
        <fullName evidence="36">Gag3-Pol3</fullName>
    </alternativeName>
</protein>
<feature type="region of interest" description="Disordered" evidence="37">
    <location>
        <begin position="1155"/>
        <end position="1176"/>
    </location>
</feature>
<dbReference type="FunFam" id="3.10.20.370:FF:000001">
    <property type="entry name" value="Retrovirus-related Pol polyprotein from transposon 17.6-like protein"/>
    <property type="match status" value="1"/>
</dbReference>
<keyword evidence="21" id="KW-0460">Magnesium</keyword>
<evidence type="ECO:0000259" key="39">
    <source>
        <dbReference type="PROSITE" id="PS50994"/>
    </source>
</evidence>
<evidence type="ECO:0000256" key="14">
    <source>
        <dbReference type="ARBA" id="ARBA00022750"/>
    </source>
</evidence>
<evidence type="ECO:0000256" key="9">
    <source>
        <dbReference type="ARBA" id="ARBA00022679"/>
    </source>
</evidence>
<dbReference type="InterPro" id="IPR050951">
    <property type="entry name" value="Retrovirus_Pol_polyprotein"/>
</dbReference>
<dbReference type="Pfam" id="PF17917">
    <property type="entry name" value="RT_RNaseH"/>
    <property type="match status" value="1"/>
</dbReference>
<dbReference type="InterPro" id="IPR036397">
    <property type="entry name" value="RNaseH_sf"/>
</dbReference>
<evidence type="ECO:0000256" key="28">
    <source>
        <dbReference type="ARBA" id="ARBA00023172"/>
    </source>
</evidence>
<evidence type="ECO:0000256" key="13">
    <source>
        <dbReference type="ARBA" id="ARBA00022741"/>
    </source>
</evidence>
<dbReference type="GO" id="GO:0003677">
    <property type="term" value="F:DNA binding"/>
    <property type="evidence" value="ECO:0007669"/>
    <property type="project" value="UniProtKB-KW"/>
</dbReference>
<dbReference type="GO" id="GO:0075523">
    <property type="term" value="P:viral translational frameshifting"/>
    <property type="evidence" value="ECO:0007669"/>
    <property type="project" value="UniProtKB-KW"/>
</dbReference>
<feature type="compositionally biased region" description="Polar residues" evidence="37">
    <location>
        <begin position="1158"/>
        <end position="1170"/>
    </location>
</feature>
<evidence type="ECO:0000256" key="6">
    <source>
        <dbReference type="ARBA" id="ARBA00022490"/>
    </source>
</evidence>
<dbReference type="CDD" id="cd01647">
    <property type="entry name" value="RT_LTR"/>
    <property type="match status" value="1"/>
</dbReference>
<dbReference type="GO" id="GO:0006310">
    <property type="term" value="P:DNA recombination"/>
    <property type="evidence" value="ECO:0007669"/>
    <property type="project" value="UniProtKB-KW"/>
</dbReference>
<keyword evidence="19" id="KW-0862">Zinc</keyword>
<keyword evidence="12" id="KW-0479">Metal-binding</keyword>
<name>A0A224Z6Q8_9ACAR</name>
<evidence type="ECO:0000256" key="16">
    <source>
        <dbReference type="ARBA" id="ARBA00022759"/>
    </source>
</evidence>
<dbReference type="GO" id="GO:0004190">
    <property type="term" value="F:aspartic-type endopeptidase activity"/>
    <property type="evidence" value="ECO:0007669"/>
    <property type="project" value="UniProtKB-KW"/>
</dbReference>
<dbReference type="Gene3D" id="1.10.340.70">
    <property type="match status" value="1"/>
</dbReference>
<dbReference type="AlphaFoldDB" id="A0A224Z6Q8"/>
<dbReference type="Gene3D" id="3.10.10.10">
    <property type="entry name" value="HIV Type 1 Reverse Transcriptase, subunit A, domain 1"/>
    <property type="match status" value="1"/>
</dbReference>
<evidence type="ECO:0000256" key="11">
    <source>
        <dbReference type="ARBA" id="ARBA00022722"/>
    </source>
</evidence>
<comment type="subunit">
    <text evidence="35">The protease is a homodimer, whose active site consists of two apposed aspartic acid residues.</text>
</comment>
<keyword evidence="22" id="KW-0694">RNA-binding</keyword>
<evidence type="ECO:0000256" key="1">
    <source>
        <dbReference type="ARBA" id="ARBA00000077"/>
    </source>
</evidence>
<keyword evidence="10" id="KW-0548">Nucleotidyltransferase</keyword>
<dbReference type="Gene3D" id="3.30.70.270">
    <property type="match status" value="2"/>
</dbReference>
<accession>A0A224Z6Q8</accession>
<evidence type="ECO:0000256" key="22">
    <source>
        <dbReference type="ARBA" id="ARBA00022884"/>
    </source>
</evidence>
<dbReference type="Pfam" id="PF17921">
    <property type="entry name" value="Integrase_H2C2"/>
    <property type="match status" value="1"/>
</dbReference>
<keyword evidence="8" id="KW-0645">Protease</keyword>
<evidence type="ECO:0000256" key="12">
    <source>
        <dbReference type="ARBA" id="ARBA00022723"/>
    </source>
</evidence>
<dbReference type="Gene3D" id="2.40.70.10">
    <property type="entry name" value="Acid Proteases"/>
    <property type="match status" value="1"/>
</dbReference>
<evidence type="ECO:0000256" key="8">
    <source>
        <dbReference type="ARBA" id="ARBA00022670"/>
    </source>
</evidence>
<keyword evidence="29" id="KW-0539">Nucleus</keyword>